<dbReference type="GeneID" id="17327149"/>
<organism evidence="1 2">
    <name type="scientific">Chondrus crispus</name>
    <name type="common">Carrageen Irish moss</name>
    <name type="synonym">Polymorpha crispa</name>
    <dbReference type="NCBI Taxonomy" id="2769"/>
    <lineage>
        <taxon>Eukaryota</taxon>
        <taxon>Rhodophyta</taxon>
        <taxon>Florideophyceae</taxon>
        <taxon>Rhodymeniophycidae</taxon>
        <taxon>Gigartinales</taxon>
        <taxon>Gigartinaceae</taxon>
        <taxon>Chondrus</taxon>
    </lineage>
</organism>
<dbReference type="Proteomes" id="UP000012073">
    <property type="component" value="Unassembled WGS sequence"/>
</dbReference>
<reference evidence="2" key="1">
    <citation type="journal article" date="2013" name="Proc. Natl. Acad. Sci. U.S.A.">
        <title>Genome structure and metabolic features in the red seaweed Chondrus crispus shed light on evolution of the Archaeplastida.</title>
        <authorList>
            <person name="Collen J."/>
            <person name="Porcel B."/>
            <person name="Carre W."/>
            <person name="Ball S.G."/>
            <person name="Chaparro C."/>
            <person name="Tonon T."/>
            <person name="Barbeyron T."/>
            <person name="Michel G."/>
            <person name="Noel B."/>
            <person name="Valentin K."/>
            <person name="Elias M."/>
            <person name="Artiguenave F."/>
            <person name="Arun A."/>
            <person name="Aury J.M."/>
            <person name="Barbosa-Neto J.F."/>
            <person name="Bothwell J.H."/>
            <person name="Bouget F.Y."/>
            <person name="Brillet L."/>
            <person name="Cabello-Hurtado F."/>
            <person name="Capella-Gutierrez S."/>
            <person name="Charrier B."/>
            <person name="Cladiere L."/>
            <person name="Cock J.M."/>
            <person name="Coelho S.M."/>
            <person name="Colleoni C."/>
            <person name="Czjzek M."/>
            <person name="Da Silva C."/>
            <person name="Delage L."/>
            <person name="Denoeud F."/>
            <person name="Deschamps P."/>
            <person name="Dittami S.M."/>
            <person name="Gabaldon T."/>
            <person name="Gachon C.M."/>
            <person name="Groisillier A."/>
            <person name="Herve C."/>
            <person name="Jabbari K."/>
            <person name="Katinka M."/>
            <person name="Kloareg B."/>
            <person name="Kowalczyk N."/>
            <person name="Labadie K."/>
            <person name="Leblanc C."/>
            <person name="Lopez P.J."/>
            <person name="McLachlan D.H."/>
            <person name="Meslet-Cladiere L."/>
            <person name="Moustafa A."/>
            <person name="Nehr Z."/>
            <person name="Nyvall Collen P."/>
            <person name="Panaud O."/>
            <person name="Partensky F."/>
            <person name="Poulain J."/>
            <person name="Rensing S.A."/>
            <person name="Rousvoal S."/>
            <person name="Samson G."/>
            <person name="Symeonidi A."/>
            <person name="Weissenbach J."/>
            <person name="Zambounis A."/>
            <person name="Wincker P."/>
            <person name="Boyen C."/>
        </authorList>
    </citation>
    <scope>NUCLEOTIDE SEQUENCE [LARGE SCALE GENOMIC DNA]</scope>
    <source>
        <strain evidence="2">cv. Stackhouse</strain>
    </source>
</reference>
<accession>R7QQ81</accession>
<dbReference type="KEGG" id="ccp:CHC_T00000326001"/>
<dbReference type="AlphaFoldDB" id="R7QQ81"/>
<sequence>MLPIQVRKTDSRSGDGTRFSCENFRFHYDSPRFRSISIQYPRYNNLVQYNYCSIMHSSVIRHVVSAPVASGQLNKNKQGILRLLEPAHRPSKCPRSESSVAQMDSITWICSK</sequence>
<gene>
    <name evidence="1" type="ORF">CHC_T00000326001</name>
</gene>
<name>R7QQ81_CHOCR</name>
<proteinExistence type="predicted"/>
<dbReference type="RefSeq" id="XP_005719431.1">
    <property type="nucleotide sequence ID" value="XM_005719374.1"/>
</dbReference>
<evidence type="ECO:0000313" key="1">
    <source>
        <dbReference type="EMBL" id="CDF39520.1"/>
    </source>
</evidence>
<dbReference type="EMBL" id="HG002049">
    <property type="protein sequence ID" value="CDF39520.1"/>
    <property type="molecule type" value="Genomic_DNA"/>
</dbReference>
<protein>
    <submittedName>
        <fullName evidence="1">Uncharacterized protein</fullName>
    </submittedName>
</protein>
<dbReference type="Gramene" id="CDF39520">
    <property type="protein sequence ID" value="CDF39520"/>
    <property type="gene ID" value="CHC_T00000326001"/>
</dbReference>
<evidence type="ECO:0000313" key="2">
    <source>
        <dbReference type="Proteomes" id="UP000012073"/>
    </source>
</evidence>
<keyword evidence="2" id="KW-1185">Reference proteome</keyword>